<dbReference type="PANTHER" id="PTHR16943:SF8">
    <property type="entry name" value="2-METHYLCITRATE DEHYDRATASE"/>
    <property type="match status" value="1"/>
</dbReference>
<dbReference type="InterPro" id="IPR045336">
    <property type="entry name" value="MmgE_PrpD_N"/>
</dbReference>
<dbReference type="Pfam" id="PF03972">
    <property type="entry name" value="MmgE_PrpD_N"/>
    <property type="match status" value="1"/>
</dbReference>
<comment type="similarity">
    <text evidence="1">Belongs to the PrpD family.</text>
</comment>
<name>A0A6J7CQR6_9ZZZZ</name>
<evidence type="ECO:0000259" key="2">
    <source>
        <dbReference type="Pfam" id="PF03972"/>
    </source>
</evidence>
<feature type="domain" description="MmgE/PrpD N-terminal" evidence="2">
    <location>
        <begin position="12"/>
        <end position="246"/>
    </location>
</feature>
<dbReference type="Pfam" id="PF19305">
    <property type="entry name" value="MmgE_PrpD_C"/>
    <property type="match status" value="1"/>
</dbReference>
<dbReference type="EMBL" id="CAFBLQ010000008">
    <property type="protein sequence ID" value="CAB4859214.1"/>
    <property type="molecule type" value="Genomic_DNA"/>
</dbReference>
<protein>
    <submittedName>
        <fullName evidence="4">Unannotated protein</fullName>
    </submittedName>
</protein>
<dbReference type="AlphaFoldDB" id="A0A6J7CQR6"/>
<accession>A0A6J7CQR6</accession>
<proteinExistence type="inferred from homology"/>
<evidence type="ECO:0000256" key="1">
    <source>
        <dbReference type="ARBA" id="ARBA00006174"/>
    </source>
</evidence>
<feature type="domain" description="MmgE/PrpD C-terminal" evidence="3">
    <location>
        <begin position="270"/>
        <end position="369"/>
    </location>
</feature>
<evidence type="ECO:0000313" key="4">
    <source>
        <dbReference type="EMBL" id="CAB4859214.1"/>
    </source>
</evidence>
<dbReference type="InterPro" id="IPR005656">
    <property type="entry name" value="MmgE_PrpD"/>
</dbReference>
<dbReference type="InterPro" id="IPR036148">
    <property type="entry name" value="MmgE/PrpD_sf"/>
</dbReference>
<dbReference type="Gene3D" id="1.10.4100.10">
    <property type="entry name" value="2-methylcitrate dehydratase PrpD"/>
    <property type="match status" value="1"/>
</dbReference>
<dbReference type="Gene3D" id="3.30.1330.120">
    <property type="entry name" value="2-methylcitrate dehydratase PrpD"/>
    <property type="match status" value="1"/>
</dbReference>
<dbReference type="SUPFAM" id="SSF103378">
    <property type="entry name" value="2-methylcitrate dehydratase PrpD"/>
    <property type="match status" value="1"/>
</dbReference>
<gene>
    <name evidence="4" type="ORF">UFOPK3423_00135</name>
</gene>
<dbReference type="InterPro" id="IPR042188">
    <property type="entry name" value="MmgE/PrpD_sf_2"/>
</dbReference>
<organism evidence="4">
    <name type="scientific">freshwater metagenome</name>
    <dbReference type="NCBI Taxonomy" id="449393"/>
    <lineage>
        <taxon>unclassified sequences</taxon>
        <taxon>metagenomes</taxon>
        <taxon>ecological metagenomes</taxon>
    </lineage>
</organism>
<dbReference type="InterPro" id="IPR042183">
    <property type="entry name" value="MmgE/PrpD_sf_1"/>
</dbReference>
<dbReference type="GO" id="GO:0016829">
    <property type="term" value="F:lyase activity"/>
    <property type="evidence" value="ECO:0007669"/>
    <property type="project" value="InterPro"/>
</dbReference>
<reference evidence="4" key="1">
    <citation type="submission" date="2020-05" db="EMBL/GenBank/DDBJ databases">
        <authorList>
            <person name="Chiriac C."/>
            <person name="Salcher M."/>
            <person name="Ghai R."/>
            <person name="Kavagutti S V."/>
        </authorList>
    </citation>
    <scope>NUCLEOTIDE SEQUENCE</scope>
</reference>
<sequence length="449" mass="46799">MTSPGEMVVGRALGEFAAQLAVVDLPAEVIEKLRCNILHDLVCAVGAHSVGEPLWGIVRSSGPAEATLLCDGARVGIEHAAFANASLMHARAQDDTHFPAKTHVGSCVVPAALAIAEQTGADGATFARAVIAGCEVAAAVGERLVLATTPRGFRATPVFGTLGAAAASAVALGLDADGCADAIAIASSFSGGLNQTWIDGSSEYRLHLGMAARNGIVAARMAQGGLKGAPNWYEGAAGFVRAFAGEGADPGGDWELGRRWRLLDVTYKPYPVCAITQSPVQIALDLVAEHDLTPEQIVAVRCHLHPVDRLYPGTMNRGPFGDVGATLMSAEYCVAMAIKRRAATLDGLQEFDDPTILRLVELTDVLADEGMPNLGSRLELDLADGRTLSGELVPDASTYGWDWDGVCANADRMLPEMAIDAARLAELTAAVRGLFELPNVAPLVSGTLA</sequence>
<dbReference type="InterPro" id="IPR045337">
    <property type="entry name" value="MmgE_PrpD_C"/>
</dbReference>
<evidence type="ECO:0000259" key="3">
    <source>
        <dbReference type="Pfam" id="PF19305"/>
    </source>
</evidence>
<dbReference type="PANTHER" id="PTHR16943">
    <property type="entry name" value="2-METHYLCITRATE DEHYDRATASE-RELATED"/>
    <property type="match status" value="1"/>
</dbReference>